<evidence type="ECO:0000313" key="2">
    <source>
        <dbReference type="Proteomes" id="UP000494245"/>
    </source>
</evidence>
<comment type="caution">
    <text evidence="1">The sequence shown here is derived from an EMBL/GenBank/DDBJ whole genome shotgun (WGS) entry which is preliminary data.</text>
</comment>
<reference evidence="1 2" key="1">
    <citation type="submission" date="2020-04" db="EMBL/GenBank/DDBJ databases">
        <authorList>
            <consortium name="Desulfovibrio sp. FSS-1 genome sequencing consortium"/>
            <person name="Shimoshige H."/>
            <person name="Kobayashi H."/>
            <person name="Maekawa T."/>
        </authorList>
    </citation>
    <scope>NUCLEOTIDE SEQUENCE [LARGE SCALE GENOMIC DNA]</scope>
    <source>
        <strain evidence="1 2">SIID29052-01</strain>
    </source>
</reference>
<dbReference type="Proteomes" id="UP000494245">
    <property type="component" value="Unassembled WGS sequence"/>
</dbReference>
<organism evidence="1 2">
    <name type="scientific">Fundidesulfovibrio magnetotacticus</name>
    <dbReference type="NCBI Taxonomy" id="2730080"/>
    <lineage>
        <taxon>Bacteria</taxon>
        <taxon>Pseudomonadati</taxon>
        <taxon>Thermodesulfobacteriota</taxon>
        <taxon>Desulfovibrionia</taxon>
        <taxon>Desulfovibrionales</taxon>
        <taxon>Desulfovibrionaceae</taxon>
        <taxon>Fundidesulfovibrio</taxon>
    </lineage>
</organism>
<gene>
    <name evidence="1" type="ORF">NNJEOMEG_01085</name>
</gene>
<reference evidence="1 2" key="2">
    <citation type="submission" date="2020-05" db="EMBL/GenBank/DDBJ databases">
        <title>Draft genome sequence of Desulfovibrio sp. strainFSS-1.</title>
        <authorList>
            <person name="Shimoshige H."/>
            <person name="Kobayashi H."/>
            <person name="Maekawa T."/>
        </authorList>
    </citation>
    <scope>NUCLEOTIDE SEQUENCE [LARGE SCALE GENOMIC DNA]</scope>
    <source>
        <strain evidence="1 2">SIID29052-01</strain>
    </source>
</reference>
<dbReference type="RefSeq" id="WP_173082079.1">
    <property type="nucleotide sequence ID" value="NZ_BLTE01000003.1"/>
</dbReference>
<keyword evidence="2" id="KW-1185">Reference proteome</keyword>
<evidence type="ECO:0000313" key="1">
    <source>
        <dbReference type="EMBL" id="GFK93254.1"/>
    </source>
</evidence>
<protein>
    <submittedName>
        <fullName evidence="1">Uncharacterized protein</fullName>
    </submittedName>
</protein>
<sequence length="192" mass="21787">MKHVSKRTLSRRLAALYGKMAQAYAQAAPQGFTCRDCASNCCVSYFQHHTHIEWHYLWEGLDALPAERREAYVERARDYVAKARQALDEGRTPDAMCPLNDEGGCGLYEHRMMICRLYGVPNVVLGRDGLRQFPGCPRCMDLADPAKPPVVDRTPLYRELAQLEMEFLGSRRNQTPKVDMTLAEMILAGPPR</sequence>
<proteinExistence type="predicted"/>
<dbReference type="EMBL" id="BLTE01000003">
    <property type="protein sequence ID" value="GFK93254.1"/>
    <property type="molecule type" value="Genomic_DNA"/>
</dbReference>
<name>A0A6V8LNI9_9BACT</name>
<dbReference type="AlphaFoldDB" id="A0A6V8LNI9"/>
<accession>A0A6V8LNI9</accession>